<feature type="region of interest" description="Disordered" evidence="1">
    <location>
        <begin position="198"/>
        <end position="219"/>
    </location>
</feature>
<dbReference type="EMBL" id="JASWJB010000488">
    <property type="protein sequence ID" value="KAK2590092.1"/>
    <property type="molecule type" value="Genomic_DNA"/>
</dbReference>
<keyword evidence="2" id="KW-0472">Membrane</keyword>
<evidence type="ECO:0000256" key="2">
    <source>
        <dbReference type="SAM" id="Phobius"/>
    </source>
</evidence>
<feature type="compositionally biased region" description="Basic and acidic residues" evidence="1">
    <location>
        <begin position="398"/>
        <end position="408"/>
    </location>
</feature>
<keyword evidence="2" id="KW-1133">Transmembrane helix</keyword>
<organism evidence="4 5">
    <name type="scientific">Conoideocrella luteorostrata</name>
    <dbReference type="NCBI Taxonomy" id="1105319"/>
    <lineage>
        <taxon>Eukaryota</taxon>
        <taxon>Fungi</taxon>
        <taxon>Dikarya</taxon>
        <taxon>Ascomycota</taxon>
        <taxon>Pezizomycotina</taxon>
        <taxon>Sordariomycetes</taxon>
        <taxon>Hypocreomycetidae</taxon>
        <taxon>Hypocreales</taxon>
        <taxon>Clavicipitaceae</taxon>
        <taxon>Conoideocrella</taxon>
    </lineage>
</organism>
<evidence type="ECO:0000259" key="3">
    <source>
        <dbReference type="Pfam" id="PF09463"/>
    </source>
</evidence>
<comment type="caution">
    <text evidence="4">The sequence shown here is derived from an EMBL/GenBank/DDBJ whole genome shotgun (WGS) entry which is preliminary data.</text>
</comment>
<proteinExistence type="predicted"/>
<keyword evidence="5" id="KW-1185">Reference proteome</keyword>
<feature type="compositionally biased region" description="Polar residues" evidence="1">
    <location>
        <begin position="123"/>
        <end position="134"/>
    </location>
</feature>
<evidence type="ECO:0000256" key="1">
    <source>
        <dbReference type="SAM" id="MobiDB-lite"/>
    </source>
</evidence>
<name>A0AAJ0CEB7_9HYPO</name>
<keyword evidence="2" id="KW-0812">Transmembrane</keyword>
<dbReference type="InterPro" id="IPR018571">
    <property type="entry name" value="Membrane_anchor_Opy2_N"/>
</dbReference>
<sequence>MFEQTPYVIARDLAGVEDILNSLTKRDDCVKCDDSSKLTCPACATGESCQFTVPLNCRQCPKSFCMKEDLPANNASGSGNKGSDGPSAGPIAGGVIGGIIAIAIITYLIWRFVIKPKRASNHHQSVYETQSNPTRHIEKDDASRMTRRSSTHTVHSIASTVLTRASNIIQIAYIPGVTNRATPTSPAVLVPPVPPIPMQHSEGNRQSGPDDQHFFVPGNLRDSTYSGISSFSDRTSYAPRSSIASTIYGKQAQIQTPAQTGMRAKPTVVSVKSAGTSAPNTPPVPSIDFERFGVSARPESASSNFSVGSTYVNNASTVSHGRAQVVKLGSSLKTVEIASKSDASLSSTSLASFASKDSSNRIPLVTTSPSSDQGPFSDPPERQNAVSTPTLGSVAEEIVERRGVDRTNRPGSGDRGQSPFSDVHATKE</sequence>
<feature type="region of interest" description="Disordered" evidence="1">
    <location>
        <begin position="352"/>
        <end position="428"/>
    </location>
</feature>
<gene>
    <name evidence="4" type="ORF">QQS21_012222</name>
</gene>
<feature type="compositionally biased region" description="Polar residues" evidence="1">
    <location>
        <begin position="365"/>
        <end position="374"/>
    </location>
</feature>
<reference evidence="4" key="1">
    <citation type="submission" date="2023-06" db="EMBL/GenBank/DDBJ databases">
        <title>Conoideocrella luteorostrata (Hypocreales: Clavicipitaceae), a potential biocontrol fungus for elongate hemlock scale in United States Christmas tree production areas.</title>
        <authorList>
            <person name="Barrett H."/>
            <person name="Lovett B."/>
            <person name="Macias A.M."/>
            <person name="Stajich J.E."/>
            <person name="Kasson M.T."/>
        </authorList>
    </citation>
    <scope>NUCLEOTIDE SEQUENCE</scope>
    <source>
        <strain evidence="4">ARSEF 14590</strain>
    </source>
</reference>
<dbReference type="Pfam" id="PF09463">
    <property type="entry name" value="Opy2"/>
    <property type="match status" value="1"/>
</dbReference>
<evidence type="ECO:0000313" key="5">
    <source>
        <dbReference type="Proteomes" id="UP001251528"/>
    </source>
</evidence>
<feature type="region of interest" description="Disordered" evidence="1">
    <location>
        <begin position="123"/>
        <end position="152"/>
    </location>
</feature>
<dbReference type="AlphaFoldDB" id="A0AAJ0CEB7"/>
<feature type="compositionally biased region" description="Basic and acidic residues" evidence="1">
    <location>
        <begin position="135"/>
        <end position="144"/>
    </location>
</feature>
<feature type="transmembrane region" description="Helical" evidence="2">
    <location>
        <begin position="91"/>
        <end position="110"/>
    </location>
</feature>
<feature type="region of interest" description="Disordered" evidence="1">
    <location>
        <begin position="254"/>
        <end position="285"/>
    </location>
</feature>
<evidence type="ECO:0000313" key="4">
    <source>
        <dbReference type="EMBL" id="KAK2590092.1"/>
    </source>
</evidence>
<protein>
    <recommendedName>
        <fullName evidence="3">Membrane anchor Opy2 N-terminal domain-containing protein</fullName>
    </recommendedName>
</protein>
<feature type="domain" description="Membrane anchor Opy2 N-terminal" evidence="3">
    <location>
        <begin position="29"/>
        <end position="65"/>
    </location>
</feature>
<accession>A0AAJ0CEB7</accession>
<dbReference type="Proteomes" id="UP001251528">
    <property type="component" value="Unassembled WGS sequence"/>
</dbReference>